<dbReference type="RefSeq" id="WP_187030464.1">
    <property type="nucleotide sequence ID" value="NZ_AP023420.1"/>
</dbReference>
<evidence type="ECO:0000313" key="7">
    <source>
        <dbReference type="EMBL" id="BCK85176.1"/>
    </source>
</evidence>
<accession>A0A810QH67</accession>
<gene>
    <name evidence="7" type="ORF">MM59RIKEN_24950</name>
</gene>
<evidence type="ECO:0000313" key="8">
    <source>
        <dbReference type="Proteomes" id="UP000679848"/>
    </source>
</evidence>
<evidence type="ECO:0000256" key="4">
    <source>
        <dbReference type="ARBA" id="ARBA00022989"/>
    </source>
</evidence>
<evidence type="ECO:0000256" key="2">
    <source>
        <dbReference type="ARBA" id="ARBA00022475"/>
    </source>
</evidence>
<organism evidence="7 8">
    <name type="scientific">Pusillibacter faecalis</name>
    <dbReference type="NCBI Taxonomy" id="2714358"/>
    <lineage>
        <taxon>Bacteria</taxon>
        <taxon>Bacillati</taxon>
        <taxon>Bacillota</taxon>
        <taxon>Clostridia</taxon>
        <taxon>Eubacteriales</taxon>
        <taxon>Oscillospiraceae</taxon>
        <taxon>Pusillibacter</taxon>
    </lineage>
</organism>
<comment type="subcellular location">
    <subcellularLocation>
        <location evidence="1">Cell membrane</location>
        <topology evidence="1">Multi-pass membrane protein</topology>
    </subcellularLocation>
</comment>
<evidence type="ECO:0000256" key="5">
    <source>
        <dbReference type="ARBA" id="ARBA00023136"/>
    </source>
</evidence>
<feature type="transmembrane region" description="Helical" evidence="6">
    <location>
        <begin position="27"/>
        <end position="51"/>
    </location>
</feature>
<dbReference type="AlphaFoldDB" id="A0A810QH67"/>
<feature type="transmembrane region" description="Helical" evidence="6">
    <location>
        <begin position="71"/>
        <end position="92"/>
    </location>
</feature>
<evidence type="ECO:0000256" key="3">
    <source>
        <dbReference type="ARBA" id="ARBA00022692"/>
    </source>
</evidence>
<keyword evidence="5 6" id="KW-0472">Membrane</keyword>
<evidence type="ECO:0000256" key="6">
    <source>
        <dbReference type="SAM" id="Phobius"/>
    </source>
</evidence>
<dbReference type="InterPro" id="IPR001851">
    <property type="entry name" value="ABC_transp_permease"/>
</dbReference>
<keyword evidence="3 6" id="KW-0812">Transmembrane</keyword>
<protein>
    <submittedName>
        <fullName evidence="7">ABC transporter permease</fullName>
    </submittedName>
</protein>
<proteinExistence type="predicted"/>
<dbReference type="EMBL" id="AP023420">
    <property type="protein sequence ID" value="BCK85176.1"/>
    <property type="molecule type" value="Genomic_DNA"/>
</dbReference>
<dbReference type="GO" id="GO:0005886">
    <property type="term" value="C:plasma membrane"/>
    <property type="evidence" value="ECO:0007669"/>
    <property type="project" value="UniProtKB-SubCell"/>
</dbReference>
<feature type="transmembrane region" description="Helical" evidence="6">
    <location>
        <begin position="209"/>
        <end position="227"/>
    </location>
</feature>
<dbReference type="KEGG" id="pfaa:MM59RIKEN_24950"/>
<dbReference type="Proteomes" id="UP000679848">
    <property type="component" value="Chromosome"/>
</dbReference>
<dbReference type="PANTHER" id="PTHR47089:SF1">
    <property type="entry name" value="GUANOSINE ABC TRANSPORTER PERMEASE PROTEIN NUPP"/>
    <property type="match status" value="1"/>
</dbReference>
<feature type="transmembrane region" description="Helical" evidence="6">
    <location>
        <begin position="99"/>
        <end position="120"/>
    </location>
</feature>
<name>A0A810QH67_9FIRM</name>
<sequence>MSHVKSHSREPLLRIAKREGISRPKAYGVRAAAVLLSLVVSGIFIFTVTKLNPIAVYEGIYDGAFGTPRRFWATIRDTMMLLCIGVGLAPAFKMRFWNIGAEGQILIGGVITAGFMRFYGGTIPTPVLLVLMAAVSLTAGGVWGVIPATFKARWNTNETLFTLMMNYVAIQITSYCVALWEFPVGSNTVGVIHQQTKYGWFPEIFGQEYGLNVILVMTLTVGMYIYLKYSKHGYEITVVGDSENTARYAGISVKKVTVRTMAISGAICGLAGFIAVAGVGHTISTSTAGGRGFTAIIVAWLAQFNTFVMILISLLLVFLQKGAIQIATQFGLNDYASNIITGIILFFILGSEFFINYRVIIRSRKEGAK</sequence>
<feature type="transmembrane region" description="Helical" evidence="6">
    <location>
        <begin position="261"/>
        <end position="283"/>
    </location>
</feature>
<feature type="transmembrane region" description="Helical" evidence="6">
    <location>
        <begin position="126"/>
        <end position="148"/>
    </location>
</feature>
<dbReference type="PANTHER" id="PTHR47089">
    <property type="entry name" value="ABC TRANSPORTER, PERMEASE PROTEIN"/>
    <property type="match status" value="1"/>
</dbReference>
<feature type="transmembrane region" description="Helical" evidence="6">
    <location>
        <begin position="295"/>
        <end position="319"/>
    </location>
</feature>
<dbReference type="GO" id="GO:0022857">
    <property type="term" value="F:transmembrane transporter activity"/>
    <property type="evidence" value="ECO:0007669"/>
    <property type="project" value="InterPro"/>
</dbReference>
<evidence type="ECO:0000256" key="1">
    <source>
        <dbReference type="ARBA" id="ARBA00004651"/>
    </source>
</evidence>
<feature type="transmembrane region" description="Helical" evidence="6">
    <location>
        <begin position="339"/>
        <end position="360"/>
    </location>
</feature>
<keyword evidence="8" id="KW-1185">Reference proteome</keyword>
<dbReference type="Pfam" id="PF02653">
    <property type="entry name" value="BPD_transp_2"/>
    <property type="match status" value="1"/>
</dbReference>
<dbReference type="CDD" id="cd06580">
    <property type="entry name" value="TM_PBP1_transp_TpRbsC_like"/>
    <property type="match status" value="1"/>
</dbReference>
<feature type="transmembrane region" description="Helical" evidence="6">
    <location>
        <begin position="160"/>
        <end position="180"/>
    </location>
</feature>
<keyword evidence="2" id="KW-1003">Cell membrane</keyword>
<reference evidence="7" key="1">
    <citation type="submission" date="2020-09" db="EMBL/GenBank/DDBJ databases">
        <title>New species isolated from human feces.</title>
        <authorList>
            <person name="Kitahara M."/>
            <person name="Shigeno Y."/>
            <person name="Shime M."/>
            <person name="Matsumoto Y."/>
            <person name="Nakamura S."/>
            <person name="Motooka D."/>
            <person name="Fukuoka S."/>
            <person name="Nishikawa H."/>
            <person name="Benno Y."/>
        </authorList>
    </citation>
    <scope>NUCLEOTIDE SEQUENCE</scope>
    <source>
        <strain evidence="7">MM59</strain>
    </source>
</reference>
<keyword evidence="4 6" id="KW-1133">Transmembrane helix</keyword>